<proteinExistence type="predicted"/>
<dbReference type="EMBL" id="CP059319">
    <property type="protein sequence ID" value="QTH19525.1"/>
    <property type="molecule type" value="Genomic_DNA"/>
</dbReference>
<protein>
    <submittedName>
        <fullName evidence="1">2OG-Fe dioxygenase family protein</fullName>
    </submittedName>
</protein>
<reference evidence="1" key="2">
    <citation type="submission" date="2021-04" db="EMBL/GenBank/DDBJ databases">
        <title>Isolation and genomic analysis of the ibuprofen-degrading bacterium Sphingomonas strain MPO218.</title>
        <authorList>
            <person name="Aulestia M."/>
            <person name="Flores A."/>
            <person name="Mangas E.L."/>
            <person name="Perez-Pulido A.J."/>
            <person name="Santero E."/>
            <person name="Camacho E.M."/>
        </authorList>
    </citation>
    <scope>NUCLEOTIDE SEQUENCE</scope>
    <source>
        <strain evidence="1">MPO218</strain>
    </source>
</reference>
<dbReference type="Gene3D" id="2.60.120.620">
    <property type="entry name" value="q2cbj1_9rhob like domain"/>
    <property type="match status" value="1"/>
</dbReference>
<dbReference type="GO" id="GO:0051213">
    <property type="term" value="F:dioxygenase activity"/>
    <property type="evidence" value="ECO:0007669"/>
    <property type="project" value="UniProtKB-KW"/>
</dbReference>
<reference evidence="1" key="1">
    <citation type="submission" date="2020-07" db="EMBL/GenBank/DDBJ databases">
        <authorList>
            <person name="Camacho E."/>
        </authorList>
    </citation>
    <scope>NUCLEOTIDE SEQUENCE</scope>
    <source>
        <strain evidence="1">MPO218</strain>
    </source>
</reference>
<dbReference type="InterPro" id="IPR018724">
    <property type="entry name" value="2OG-Fe_dioxygenase"/>
</dbReference>
<dbReference type="Proteomes" id="UP000664914">
    <property type="component" value="Chromosome"/>
</dbReference>
<keyword evidence="1" id="KW-0560">Oxidoreductase</keyword>
<accession>A0A975D0N6</accession>
<evidence type="ECO:0000313" key="2">
    <source>
        <dbReference type="Proteomes" id="UP000664914"/>
    </source>
</evidence>
<gene>
    <name evidence="1" type="ORF">HRJ34_14130</name>
</gene>
<name>A0A975D0N6_9SPHN</name>
<sequence>MLSQTDAPPAFDPTSLRRDGFAIVEAAEMCALLPAAAAEDFAGFAGSWERLGDDRFMADGGRYRRRRHAVFAVGRDVVRKPHQPHYQSRDYNILNGGIERWFEPVEPDIAAGPTLRGVIGFADGVFTASSSRPETGWHVEVHQFRIEAAADMAGLPTPEGLHRDGVDWVLVMLVARHNVEEGVTKIHGPDRREIGSFCLAEPFDAVLIDDHRIYHAVTPIVPIDPERPAYRDVLVVTFRAA</sequence>
<dbReference type="RefSeq" id="WP_208631545.1">
    <property type="nucleotide sequence ID" value="NZ_CP059319.1"/>
</dbReference>
<keyword evidence="1" id="KW-0223">Dioxygenase</keyword>
<organism evidence="1 2">
    <name type="scientific">Rhizorhabdus wittichii</name>
    <dbReference type="NCBI Taxonomy" id="160791"/>
    <lineage>
        <taxon>Bacteria</taxon>
        <taxon>Pseudomonadati</taxon>
        <taxon>Pseudomonadota</taxon>
        <taxon>Alphaproteobacteria</taxon>
        <taxon>Sphingomonadales</taxon>
        <taxon>Sphingomonadaceae</taxon>
        <taxon>Rhizorhabdus</taxon>
    </lineage>
</organism>
<dbReference type="AlphaFoldDB" id="A0A975D0N6"/>
<dbReference type="Pfam" id="PF10014">
    <property type="entry name" value="2OG-Fe_Oxy_2"/>
    <property type="match status" value="1"/>
</dbReference>
<evidence type="ECO:0000313" key="1">
    <source>
        <dbReference type="EMBL" id="QTH19525.1"/>
    </source>
</evidence>